<evidence type="ECO:0000313" key="3">
    <source>
        <dbReference type="Proteomes" id="UP000736335"/>
    </source>
</evidence>
<reference evidence="2" key="2">
    <citation type="submission" date="2020-11" db="EMBL/GenBank/DDBJ databases">
        <authorList>
            <consortium name="DOE Joint Genome Institute"/>
            <person name="Kuo A."/>
            <person name="Miyauchi S."/>
            <person name="Kiss E."/>
            <person name="Drula E."/>
            <person name="Kohler A."/>
            <person name="Sanchez-Garcia M."/>
            <person name="Andreopoulos B."/>
            <person name="Barry K.W."/>
            <person name="Bonito G."/>
            <person name="Buee M."/>
            <person name="Carver A."/>
            <person name="Chen C."/>
            <person name="Cichocki N."/>
            <person name="Clum A."/>
            <person name="Culley D."/>
            <person name="Crous P.W."/>
            <person name="Fauchery L."/>
            <person name="Girlanda M."/>
            <person name="Hayes R."/>
            <person name="Keri Z."/>
            <person name="Labutti K."/>
            <person name="Lipzen A."/>
            <person name="Lombard V."/>
            <person name="Magnuson J."/>
            <person name="Maillard F."/>
            <person name="Morin E."/>
            <person name="Murat C."/>
            <person name="Nolan M."/>
            <person name="Ohm R."/>
            <person name="Pangilinan J."/>
            <person name="Pereira M."/>
            <person name="Perotto S."/>
            <person name="Peter M."/>
            <person name="Riley R."/>
            <person name="Sitrit Y."/>
            <person name="Stielow B."/>
            <person name="Szollosi G."/>
            <person name="Zifcakova L."/>
            <person name="Stursova M."/>
            <person name="Spatafora J.W."/>
            <person name="Tedersoo L."/>
            <person name="Vaario L.-M."/>
            <person name="Yamada A."/>
            <person name="Yan M."/>
            <person name="Wang P."/>
            <person name="Xu J."/>
            <person name="Bruns T."/>
            <person name="Baldrian P."/>
            <person name="Vilgalys R."/>
            <person name="Henrissat B."/>
            <person name="Grigoriev I.V."/>
            <person name="Hibbett D."/>
            <person name="Nagy L.G."/>
            <person name="Martin F.M."/>
        </authorList>
    </citation>
    <scope>NUCLEOTIDE SEQUENCE</scope>
    <source>
        <strain evidence="2">UH-Tt-Lm1</strain>
    </source>
</reference>
<name>A0A9P6HGS2_9AGAM</name>
<accession>A0A9P6HGS2</accession>
<dbReference type="EMBL" id="WIUZ02000006">
    <property type="protein sequence ID" value="KAF9786405.1"/>
    <property type="molecule type" value="Genomic_DNA"/>
</dbReference>
<keyword evidence="3" id="KW-1185">Reference proteome</keyword>
<feature type="transmembrane region" description="Helical" evidence="1">
    <location>
        <begin position="12"/>
        <end position="29"/>
    </location>
</feature>
<feature type="transmembrane region" description="Helical" evidence="1">
    <location>
        <begin position="49"/>
        <end position="67"/>
    </location>
</feature>
<organism evidence="2 3">
    <name type="scientific">Thelephora terrestris</name>
    <dbReference type="NCBI Taxonomy" id="56493"/>
    <lineage>
        <taxon>Eukaryota</taxon>
        <taxon>Fungi</taxon>
        <taxon>Dikarya</taxon>
        <taxon>Basidiomycota</taxon>
        <taxon>Agaricomycotina</taxon>
        <taxon>Agaricomycetes</taxon>
        <taxon>Thelephorales</taxon>
        <taxon>Thelephoraceae</taxon>
        <taxon>Thelephora</taxon>
    </lineage>
</organism>
<keyword evidence="1" id="KW-0812">Transmembrane</keyword>
<sequence length="286" mass="31204">MSTPEDGMKDATLVFFGICAWDYLTSLWFEYRLITGKIRFRWQFIPYFLARYSLLTLVTSSIVDVVMDSPAGPLCSPVLWNVMLYLGFISLVFGTWNLLIRTLIIWGHHPLLAKIFSVVALAHLALALALASIERSLCIPAPPSVFSVTAFAITTAIIEFSILLLSLLGIRRASPAGESPLARLLKTQGIAYFAVVLLIQVSTIIVGLAHTDAGTRAWVGISGAALSPVLSCRLVTSTLSENGPSHESRTHRIDCFELSEGQGRNDSDGRITTCIDLDTTKDPSVC</sequence>
<evidence type="ECO:0000256" key="1">
    <source>
        <dbReference type="SAM" id="Phobius"/>
    </source>
</evidence>
<proteinExistence type="predicted"/>
<keyword evidence="1" id="KW-1133">Transmembrane helix</keyword>
<evidence type="ECO:0000313" key="2">
    <source>
        <dbReference type="EMBL" id="KAF9786405.1"/>
    </source>
</evidence>
<feature type="transmembrane region" description="Helical" evidence="1">
    <location>
        <begin position="79"/>
        <end position="99"/>
    </location>
</feature>
<dbReference type="Proteomes" id="UP000736335">
    <property type="component" value="Unassembled WGS sequence"/>
</dbReference>
<feature type="transmembrane region" description="Helical" evidence="1">
    <location>
        <begin position="111"/>
        <end position="133"/>
    </location>
</feature>
<protein>
    <submittedName>
        <fullName evidence="2">Uncharacterized protein</fullName>
    </submittedName>
</protein>
<feature type="transmembrane region" description="Helical" evidence="1">
    <location>
        <begin position="190"/>
        <end position="211"/>
    </location>
</feature>
<dbReference type="OrthoDB" id="3197626at2759"/>
<keyword evidence="1" id="KW-0472">Membrane</keyword>
<gene>
    <name evidence="2" type="ORF">BJ322DRAFT_785524</name>
</gene>
<reference evidence="2" key="1">
    <citation type="journal article" date="2020" name="Nat. Commun.">
        <title>Large-scale genome sequencing of mycorrhizal fungi provides insights into the early evolution of symbiotic traits.</title>
        <authorList>
            <person name="Miyauchi S."/>
            <person name="Kiss E."/>
            <person name="Kuo A."/>
            <person name="Drula E."/>
            <person name="Kohler A."/>
            <person name="Sanchez-Garcia M."/>
            <person name="Morin E."/>
            <person name="Andreopoulos B."/>
            <person name="Barry K.W."/>
            <person name="Bonito G."/>
            <person name="Buee M."/>
            <person name="Carver A."/>
            <person name="Chen C."/>
            <person name="Cichocki N."/>
            <person name="Clum A."/>
            <person name="Culley D."/>
            <person name="Crous P.W."/>
            <person name="Fauchery L."/>
            <person name="Girlanda M."/>
            <person name="Hayes R.D."/>
            <person name="Keri Z."/>
            <person name="LaButti K."/>
            <person name="Lipzen A."/>
            <person name="Lombard V."/>
            <person name="Magnuson J."/>
            <person name="Maillard F."/>
            <person name="Murat C."/>
            <person name="Nolan M."/>
            <person name="Ohm R.A."/>
            <person name="Pangilinan J."/>
            <person name="Pereira M.F."/>
            <person name="Perotto S."/>
            <person name="Peter M."/>
            <person name="Pfister S."/>
            <person name="Riley R."/>
            <person name="Sitrit Y."/>
            <person name="Stielow J.B."/>
            <person name="Szollosi G."/>
            <person name="Zifcakova L."/>
            <person name="Stursova M."/>
            <person name="Spatafora J.W."/>
            <person name="Tedersoo L."/>
            <person name="Vaario L.M."/>
            <person name="Yamada A."/>
            <person name="Yan M."/>
            <person name="Wang P."/>
            <person name="Xu J."/>
            <person name="Bruns T."/>
            <person name="Baldrian P."/>
            <person name="Vilgalys R."/>
            <person name="Dunand C."/>
            <person name="Henrissat B."/>
            <person name="Grigoriev I.V."/>
            <person name="Hibbett D."/>
            <person name="Nagy L.G."/>
            <person name="Martin F.M."/>
        </authorList>
    </citation>
    <scope>NUCLEOTIDE SEQUENCE</scope>
    <source>
        <strain evidence="2">UH-Tt-Lm1</strain>
    </source>
</reference>
<feature type="transmembrane region" description="Helical" evidence="1">
    <location>
        <begin position="145"/>
        <end position="170"/>
    </location>
</feature>
<comment type="caution">
    <text evidence="2">The sequence shown here is derived from an EMBL/GenBank/DDBJ whole genome shotgun (WGS) entry which is preliminary data.</text>
</comment>
<dbReference type="AlphaFoldDB" id="A0A9P6HGS2"/>